<evidence type="ECO:0000313" key="2">
    <source>
        <dbReference type="Proteomes" id="UP001216907"/>
    </source>
</evidence>
<protein>
    <submittedName>
        <fullName evidence="1">Uncharacterized protein</fullName>
    </submittedName>
</protein>
<name>A0ABT6FLR1_9BACT</name>
<dbReference type="RefSeq" id="WP_277864787.1">
    <property type="nucleotide sequence ID" value="NZ_JARRAG010000007.1"/>
</dbReference>
<keyword evidence="2" id="KW-1185">Reference proteome</keyword>
<comment type="caution">
    <text evidence="1">The sequence shown here is derived from an EMBL/GenBank/DDBJ whole genome shotgun (WGS) entry which is preliminary data.</text>
</comment>
<gene>
    <name evidence="1" type="ORF">PZE19_32290</name>
</gene>
<reference evidence="1 2" key="1">
    <citation type="submission" date="2023-03" db="EMBL/GenBank/DDBJ databases">
        <title>Paludisphaera mucosa sp. nov. a novel planctomycete from northern fen.</title>
        <authorList>
            <person name="Ivanova A."/>
        </authorList>
    </citation>
    <scope>NUCLEOTIDE SEQUENCE [LARGE SCALE GENOMIC DNA]</scope>
    <source>
        <strain evidence="1 2">Pla2</strain>
    </source>
</reference>
<proteinExistence type="predicted"/>
<organism evidence="1 2">
    <name type="scientific">Paludisphaera mucosa</name>
    <dbReference type="NCBI Taxonomy" id="3030827"/>
    <lineage>
        <taxon>Bacteria</taxon>
        <taxon>Pseudomonadati</taxon>
        <taxon>Planctomycetota</taxon>
        <taxon>Planctomycetia</taxon>
        <taxon>Isosphaerales</taxon>
        <taxon>Isosphaeraceae</taxon>
        <taxon>Paludisphaera</taxon>
    </lineage>
</organism>
<dbReference type="EMBL" id="JARRAG010000007">
    <property type="protein sequence ID" value="MDG3008469.1"/>
    <property type="molecule type" value="Genomic_DNA"/>
</dbReference>
<sequence length="332" mass="37716">MNRRDVLKAGIVATPTFLRPRPESKEPADIDLCKAAFRLASTNSLRILPKFWEAETALPGGEIGRSYLAVGSCEQFALRRRPLLERLGGLLGLSCPRKTNGEIDSILEQIWSHREWDPSAPAIAYGLNIYVPTSTHVKQRKGYNRQLDFRPLGDVPFRQDGYTLWFDMEQASPPVKIRLPAFDFATPTNSPRIPLLQHLTCTRSFTDARDRHLPGSTDFVTSLIPYSVDDGRMLREVALKKAKYQYHQLLQELRHDPMNQETAFLRITLLMFARLQNGFHAGNAWVNQMNIGFHPTTMKNLDFNLHSRTFAQTLSQYAGLKSLFASAVGMER</sequence>
<dbReference type="Proteomes" id="UP001216907">
    <property type="component" value="Unassembled WGS sequence"/>
</dbReference>
<evidence type="ECO:0000313" key="1">
    <source>
        <dbReference type="EMBL" id="MDG3008469.1"/>
    </source>
</evidence>
<accession>A0ABT6FLR1</accession>